<organism evidence="1 2">
    <name type="scientific">Flavobacterium crocinum</name>
    <dbReference type="NCBI Taxonomy" id="2183896"/>
    <lineage>
        <taxon>Bacteria</taxon>
        <taxon>Pseudomonadati</taxon>
        <taxon>Bacteroidota</taxon>
        <taxon>Flavobacteriia</taxon>
        <taxon>Flavobacteriales</taxon>
        <taxon>Flavobacteriaceae</taxon>
        <taxon>Flavobacterium</taxon>
    </lineage>
</organism>
<keyword evidence="2" id="KW-1185">Reference proteome</keyword>
<name>A0A2S1YR86_9FLAO</name>
<gene>
    <name evidence="1" type="ORF">HYN56_20860</name>
</gene>
<dbReference type="KEGG" id="fcr:HYN56_20860"/>
<accession>A0A2S1YR86</accession>
<sequence length="75" mass="8797">MIPYNVFGLRFGLLVIWFCKIIECKKQNCPVLSFMFSGFFVKKRGLLEITACNYWRNKFKMATLAIDFVIVESAF</sequence>
<reference evidence="1 2" key="1">
    <citation type="submission" date="2018-05" db="EMBL/GenBank/DDBJ databases">
        <title>Genome sequencing of Flavobacterium sp. HYN0056.</title>
        <authorList>
            <person name="Yi H."/>
            <person name="Baek C."/>
        </authorList>
    </citation>
    <scope>NUCLEOTIDE SEQUENCE [LARGE SCALE GENOMIC DNA]</scope>
    <source>
        <strain evidence="1 2">HYN0056</strain>
    </source>
</reference>
<dbReference type="AlphaFoldDB" id="A0A2S1YR86"/>
<evidence type="ECO:0000313" key="1">
    <source>
        <dbReference type="EMBL" id="AWK06543.1"/>
    </source>
</evidence>
<proteinExistence type="predicted"/>
<dbReference type="EMBL" id="CP029255">
    <property type="protein sequence ID" value="AWK06543.1"/>
    <property type="molecule type" value="Genomic_DNA"/>
</dbReference>
<protein>
    <submittedName>
        <fullName evidence="1">Uncharacterized protein</fullName>
    </submittedName>
</protein>
<evidence type="ECO:0000313" key="2">
    <source>
        <dbReference type="Proteomes" id="UP000245250"/>
    </source>
</evidence>
<dbReference type="Proteomes" id="UP000245250">
    <property type="component" value="Chromosome"/>
</dbReference>